<reference evidence="2" key="1">
    <citation type="submission" date="2017-09" db="EMBL/GenBank/DDBJ databases">
        <title>Depth-based differentiation of microbial function through sediment-hosted aquifers and enrichment of novel symbionts in the deep terrestrial subsurface.</title>
        <authorList>
            <person name="Probst A.J."/>
            <person name="Ladd B."/>
            <person name="Jarett J.K."/>
            <person name="Geller-Mcgrath D.E."/>
            <person name="Sieber C.M.K."/>
            <person name="Emerson J.B."/>
            <person name="Anantharaman K."/>
            <person name="Thomas B.C."/>
            <person name="Malmstrom R."/>
            <person name="Stieglmeier M."/>
            <person name="Klingl A."/>
            <person name="Woyke T."/>
            <person name="Ryan C.M."/>
            <person name="Banfield J.F."/>
        </authorList>
    </citation>
    <scope>NUCLEOTIDE SEQUENCE [LARGE SCALE GENOMIC DNA]</scope>
</reference>
<protein>
    <submittedName>
        <fullName evidence="1">Uncharacterized protein</fullName>
    </submittedName>
</protein>
<proteinExistence type="predicted"/>
<evidence type="ECO:0000313" key="1">
    <source>
        <dbReference type="EMBL" id="PIR94033.1"/>
    </source>
</evidence>
<evidence type="ECO:0000313" key="2">
    <source>
        <dbReference type="Proteomes" id="UP000229901"/>
    </source>
</evidence>
<gene>
    <name evidence="1" type="ORF">COT97_03450</name>
</gene>
<organism evidence="1 2">
    <name type="scientific">Candidatus Falkowbacteria bacterium CG10_big_fil_rev_8_21_14_0_10_39_11</name>
    <dbReference type="NCBI Taxonomy" id="1974565"/>
    <lineage>
        <taxon>Bacteria</taxon>
        <taxon>Candidatus Falkowiibacteriota</taxon>
    </lineage>
</organism>
<comment type="caution">
    <text evidence="1">The sequence shown here is derived from an EMBL/GenBank/DDBJ whole genome shotgun (WGS) entry which is preliminary data.</text>
</comment>
<dbReference type="Proteomes" id="UP000229901">
    <property type="component" value="Unassembled WGS sequence"/>
</dbReference>
<dbReference type="EMBL" id="PFAP01000022">
    <property type="protein sequence ID" value="PIR94033.1"/>
    <property type="molecule type" value="Genomic_DNA"/>
</dbReference>
<accession>A0A2H0V4M3</accession>
<name>A0A2H0V4M3_9BACT</name>
<sequence>MLGDLGGEVRLGLGDGFAESGAESGERLVGQFGLLVVAVQEEEGAGVRIAAEQMLVVDDAVVHDELSHRGGGDA</sequence>
<dbReference type="AlphaFoldDB" id="A0A2H0V4M3"/>